<evidence type="ECO:0000259" key="2">
    <source>
        <dbReference type="Pfam" id="PF10328"/>
    </source>
</evidence>
<evidence type="ECO:0000313" key="4">
    <source>
        <dbReference type="Proteomes" id="UP000024635"/>
    </source>
</evidence>
<feature type="transmembrane region" description="Helical" evidence="1">
    <location>
        <begin position="41"/>
        <end position="67"/>
    </location>
</feature>
<accession>A0A016WTK1</accession>
<name>A0A016WTK1_9BILA</name>
<keyword evidence="4" id="KW-1185">Reference proteome</keyword>
<dbReference type="AlphaFoldDB" id="A0A016WTK1"/>
<evidence type="ECO:0000256" key="1">
    <source>
        <dbReference type="SAM" id="Phobius"/>
    </source>
</evidence>
<reference evidence="4" key="1">
    <citation type="journal article" date="2015" name="Nat. Genet.">
        <title>The genome and transcriptome of the zoonotic hookworm Ancylostoma ceylanicum identify infection-specific gene families.</title>
        <authorList>
            <person name="Schwarz E.M."/>
            <person name="Hu Y."/>
            <person name="Antoshechkin I."/>
            <person name="Miller M.M."/>
            <person name="Sternberg P.W."/>
            <person name="Aroian R.V."/>
        </authorList>
    </citation>
    <scope>NUCLEOTIDE SEQUENCE</scope>
    <source>
        <strain evidence="4">HY135</strain>
    </source>
</reference>
<dbReference type="Pfam" id="PF10328">
    <property type="entry name" value="7TM_GPCR_Srx"/>
    <property type="match status" value="1"/>
</dbReference>
<keyword evidence="1" id="KW-0472">Membrane</keyword>
<comment type="caution">
    <text evidence="3">The sequence shown here is derived from an EMBL/GenBank/DDBJ whole genome shotgun (WGS) entry which is preliminary data.</text>
</comment>
<feature type="domain" description="7TM GPCR serpentine receptor class x (Srx)" evidence="2">
    <location>
        <begin position="3"/>
        <end position="148"/>
    </location>
</feature>
<dbReference type="Proteomes" id="UP000024635">
    <property type="component" value="Unassembled WGS sequence"/>
</dbReference>
<dbReference type="OrthoDB" id="5830666at2759"/>
<dbReference type="PANTHER" id="PTHR23017:SF3">
    <property type="entry name" value="G-PROTEIN COUPLED RECEPTORS FAMILY 1 PROFILE DOMAIN-CONTAINING PROTEIN"/>
    <property type="match status" value="1"/>
</dbReference>
<gene>
    <name evidence="3" type="primary">Acey_s0510.g2733</name>
    <name evidence="3" type="ORF">Y032_0510g2733</name>
</gene>
<proteinExistence type="predicted"/>
<feature type="transmembrane region" description="Helical" evidence="1">
    <location>
        <begin position="99"/>
        <end position="122"/>
    </location>
</feature>
<protein>
    <recommendedName>
        <fullName evidence="2">7TM GPCR serpentine receptor class x (Srx) domain-containing protein</fullName>
    </recommendedName>
</protein>
<keyword evidence="1" id="KW-0812">Transmembrane</keyword>
<dbReference type="InterPro" id="IPR019430">
    <property type="entry name" value="7TM_GPCR_serpentine_rcpt_Srx"/>
</dbReference>
<dbReference type="PANTHER" id="PTHR23017">
    <property type="entry name" value="SERPENTINE RECEPTOR, CLASS X"/>
    <property type="match status" value="1"/>
</dbReference>
<dbReference type="EMBL" id="JARK01000110">
    <property type="protein sequence ID" value="EYC42941.1"/>
    <property type="molecule type" value="Genomic_DNA"/>
</dbReference>
<sequence length="148" mass="17036">MLSFITLIAGLYWGTYFIESCEFIFDHSSRVWTFGPQTCSVFMAFYVDMIYNVCIFVIVVIIDLMSLTKLRKTKKKFLGQRGNGLAAARESKREKRREMLLFLQAFSTSGCYSFMLVCFHVLSTQMTSNFAYFLCTTLAWELSHTLGG</sequence>
<organism evidence="3 4">
    <name type="scientific">Ancylostoma ceylanicum</name>
    <dbReference type="NCBI Taxonomy" id="53326"/>
    <lineage>
        <taxon>Eukaryota</taxon>
        <taxon>Metazoa</taxon>
        <taxon>Ecdysozoa</taxon>
        <taxon>Nematoda</taxon>
        <taxon>Chromadorea</taxon>
        <taxon>Rhabditida</taxon>
        <taxon>Rhabditina</taxon>
        <taxon>Rhabditomorpha</taxon>
        <taxon>Strongyloidea</taxon>
        <taxon>Ancylostomatidae</taxon>
        <taxon>Ancylostomatinae</taxon>
        <taxon>Ancylostoma</taxon>
    </lineage>
</organism>
<keyword evidence="1" id="KW-1133">Transmembrane helix</keyword>
<evidence type="ECO:0000313" key="3">
    <source>
        <dbReference type="EMBL" id="EYC42941.1"/>
    </source>
</evidence>